<comment type="subcellular location">
    <subcellularLocation>
        <location evidence="1">Membrane</location>
        <topology evidence="1">Multi-pass membrane protein</topology>
    </subcellularLocation>
</comment>
<organism evidence="7 8">
    <name type="scientific">Phycomyces blakesleeanus (strain ATCC 8743b / DSM 1359 / FGSC 10004 / NBRC 33097 / NRRL 1555)</name>
    <dbReference type="NCBI Taxonomy" id="763407"/>
    <lineage>
        <taxon>Eukaryota</taxon>
        <taxon>Fungi</taxon>
        <taxon>Fungi incertae sedis</taxon>
        <taxon>Mucoromycota</taxon>
        <taxon>Mucoromycotina</taxon>
        <taxon>Mucoromycetes</taxon>
        <taxon>Mucorales</taxon>
        <taxon>Phycomycetaceae</taxon>
        <taxon>Phycomyces</taxon>
    </lineage>
</organism>
<keyword evidence="2 6" id="KW-0812">Transmembrane</keyword>
<evidence type="ECO:0000313" key="8">
    <source>
        <dbReference type="Proteomes" id="UP000077315"/>
    </source>
</evidence>
<dbReference type="SMART" id="SM01417">
    <property type="entry name" value="Solute_trans_a"/>
    <property type="match status" value="1"/>
</dbReference>
<name>A0A167NVZ6_PHYB8</name>
<evidence type="ECO:0000256" key="3">
    <source>
        <dbReference type="ARBA" id="ARBA00022989"/>
    </source>
</evidence>
<feature type="transmembrane region" description="Helical" evidence="6">
    <location>
        <begin position="251"/>
        <end position="275"/>
    </location>
</feature>
<evidence type="ECO:0000256" key="2">
    <source>
        <dbReference type="ARBA" id="ARBA00022692"/>
    </source>
</evidence>
<dbReference type="Pfam" id="PF03619">
    <property type="entry name" value="Solute_trans_a"/>
    <property type="match status" value="1"/>
</dbReference>
<evidence type="ECO:0000256" key="4">
    <source>
        <dbReference type="ARBA" id="ARBA00023136"/>
    </source>
</evidence>
<evidence type="ECO:0000256" key="1">
    <source>
        <dbReference type="ARBA" id="ARBA00004141"/>
    </source>
</evidence>
<gene>
    <name evidence="7" type="ORF">PHYBLDRAFT_77250</name>
</gene>
<accession>A0A167NVZ6</accession>
<feature type="region of interest" description="Disordered" evidence="5">
    <location>
        <begin position="382"/>
        <end position="440"/>
    </location>
</feature>
<dbReference type="OrthoDB" id="5348404at2759"/>
<feature type="compositionally biased region" description="Basic and acidic residues" evidence="5">
    <location>
        <begin position="431"/>
        <end position="440"/>
    </location>
</feature>
<dbReference type="GeneID" id="29004146"/>
<dbReference type="EMBL" id="KV440975">
    <property type="protein sequence ID" value="OAD76719.1"/>
    <property type="molecule type" value="Genomic_DNA"/>
</dbReference>
<feature type="transmembrane region" description="Helical" evidence="6">
    <location>
        <begin position="207"/>
        <end position="230"/>
    </location>
</feature>
<sequence>MEANSTAEESCPNTGGLRIDGGLDTPGFHFVDAWNHPQQNWHVIGWVVCALLLLITWTTAFVVISRHLKNYYDPNIQRHKLRVLLYPPFYATLAWLSYLRYDYATTITFFATLFESFAVFNLYACLQAYLKPFRDEAGGAKIPLTTKVFSLFTVNLKSKFGLHYRVITDILVFQYPLWAIIDAFVSIFTSIKGFYCGSSYNFHGAHVYLVIINFTSLSIILSALFTYLAVFEAEWKKGQISAHGMFWCVKAPIMIIFYGGDILLTGLTTAGVIHGTTGETSSDGIAWPAAAVKNGIYVIIVCVVMCAVTFMMVKYFGPRDNLTNQLEKDVRPLGVWVAIVDAYLGYIPEFLYNVFGCGKDSYQLVRKRVELRSRKQREKLVAGDPGANLLQPDGRHDEEYSMSQQHAPSYNTGYNNTSIPEPSHQYQPPPKGRESNYRQV</sequence>
<proteinExistence type="predicted"/>
<keyword evidence="8" id="KW-1185">Reference proteome</keyword>
<dbReference type="PANTHER" id="PTHR23423">
    <property type="entry name" value="ORGANIC SOLUTE TRANSPORTER-RELATED"/>
    <property type="match status" value="1"/>
</dbReference>
<dbReference type="Proteomes" id="UP000077315">
    <property type="component" value="Unassembled WGS sequence"/>
</dbReference>
<evidence type="ECO:0000256" key="6">
    <source>
        <dbReference type="SAM" id="Phobius"/>
    </source>
</evidence>
<dbReference type="InParanoid" id="A0A167NVZ6"/>
<protein>
    <submittedName>
        <fullName evidence="7">Uncharacterized protein</fullName>
    </submittedName>
</protein>
<dbReference type="STRING" id="763407.A0A167NVZ6"/>
<feature type="transmembrane region" description="Helical" evidence="6">
    <location>
        <begin position="107"/>
        <end position="126"/>
    </location>
</feature>
<dbReference type="GO" id="GO:0016020">
    <property type="term" value="C:membrane"/>
    <property type="evidence" value="ECO:0007669"/>
    <property type="project" value="UniProtKB-SubCell"/>
</dbReference>
<dbReference type="VEuPathDB" id="FungiDB:PHYBLDRAFT_77250"/>
<feature type="compositionally biased region" description="Polar residues" evidence="5">
    <location>
        <begin position="401"/>
        <end position="426"/>
    </location>
</feature>
<keyword evidence="3 6" id="KW-1133">Transmembrane helix</keyword>
<evidence type="ECO:0000256" key="5">
    <source>
        <dbReference type="SAM" id="MobiDB-lite"/>
    </source>
</evidence>
<keyword evidence="4 6" id="KW-0472">Membrane</keyword>
<reference evidence="8" key="1">
    <citation type="submission" date="2015-06" db="EMBL/GenBank/DDBJ databases">
        <title>Expansion of signal transduction pathways in fungi by whole-genome duplication.</title>
        <authorList>
            <consortium name="DOE Joint Genome Institute"/>
            <person name="Corrochano L.M."/>
            <person name="Kuo A."/>
            <person name="Marcet-Houben M."/>
            <person name="Polaino S."/>
            <person name="Salamov A."/>
            <person name="Villalobos J.M."/>
            <person name="Alvarez M.I."/>
            <person name="Avalos J."/>
            <person name="Benito E.P."/>
            <person name="Benoit I."/>
            <person name="Burger G."/>
            <person name="Camino L.P."/>
            <person name="Canovas D."/>
            <person name="Cerda-Olmedo E."/>
            <person name="Cheng J.-F."/>
            <person name="Dominguez A."/>
            <person name="Elias M."/>
            <person name="Eslava A.P."/>
            <person name="Glaser F."/>
            <person name="Grimwood J."/>
            <person name="Gutierrez G."/>
            <person name="Heitman J."/>
            <person name="Henrissat B."/>
            <person name="Iturriaga E.A."/>
            <person name="Lang B.F."/>
            <person name="Lavin J.L."/>
            <person name="Lee S."/>
            <person name="Li W."/>
            <person name="Lindquist E."/>
            <person name="Lopez-Garcia S."/>
            <person name="Luque E.M."/>
            <person name="Marcos A.T."/>
            <person name="Martin J."/>
            <person name="McCluskey K."/>
            <person name="Medina H.R."/>
            <person name="Miralles-Duran A."/>
            <person name="Miyazaki A."/>
            <person name="Munoz-Torres E."/>
            <person name="Oguiza J.A."/>
            <person name="Ohm R."/>
            <person name="Olmedo M."/>
            <person name="Orejas M."/>
            <person name="Ortiz-Castellanos L."/>
            <person name="Pisabarro A.G."/>
            <person name="Rodriguez-Romero J."/>
            <person name="Ruiz-Herrera J."/>
            <person name="Ruiz-Vazquez R."/>
            <person name="Sanz C."/>
            <person name="Schackwitz W."/>
            <person name="Schmutz J."/>
            <person name="Shahriari M."/>
            <person name="Shelest E."/>
            <person name="Silva-Franco F."/>
            <person name="Soanes D."/>
            <person name="Syed K."/>
            <person name="Tagua V.G."/>
            <person name="Talbot N.J."/>
            <person name="Thon M."/>
            <person name="De vries R.P."/>
            <person name="Wiebenga A."/>
            <person name="Yadav J.S."/>
            <person name="Braun E.L."/>
            <person name="Baker S."/>
            <person name="Garre V."/>
            <person name="Horwitz B."/>
            <person name="Torres-Martinez S."/>
            <person name="Idnurm A."/>
            <person name="Herrera-Estrella A."/>
            <person name="Gabaldon T."/>
            <person name="Grigoriev I.V."/>
        </authorList>
    </citation>
    <scope>NUCLEOTIDE SEQUENCE [LARGE SCALE GENOMIC DNA]</scope>
    <source>
        <strain evidence="8">NRRL 1555(-)</strain>
    </source>
</reference>
<dbReference type="AlphaFoldDB" id="A0A167NVZ6"/>
<evidence type="ECO:0000313" key="7">
    <source>
        <dbReference type="EMBL" id="OAD76719.1"/>
    </source>
</evidence>
<feature type="transmembrane region" description="Helical" evidence="6">
    <location>
        <begin position="295"/>
        <end position="316"/>
    </location>
</feature>
<feature type="transmembrane region" description="Helical" evidence="6">
    <location>
        <begin position="43"/>
        <end position="63"/>
    </location>
</feature>
<dbReference type="InterPro" id="IPR005178">
    <property type="entry name" value="Ostalpha/TMEM184C"/>
</dbReference>
<feature type="transmembrane region" description="Helical" evidence="6">
    <location>
        <begin position="175"/>
        <end position="195"/>
    </location>
</feature>
<dbReference type="RefSeq" id="XP_018294759.1">
    <property type="nucleotide sequence ID" value="XM_018443240.1"/>
</dbReference>